<dbReference type="PANTHER" id="PTHR11264:SF0">
    <property type="entry name" value="URACIL-DNA GLYCOSYLASE"/>
    <property type="match status" value="1"/>
</dbReference>
<evidence type="ECO:0000313" key="7">
    <source>
        <dbReference type="Proteomes" id="UP001164746"/>
    </source>
</evidence>
<evidence type="ECO:0000259" key="5">
    <source>
        <dbReference type="Pfam" id="PF03167"/>
    </source>
</evidence>
<dbReference type="Proteomes" id="UP001164746">
    <property type="component" value="Chromosome 12"/>
</dbReference>
<dbReference type="CDD" id="cd10027">
    <property type="entry name" value="UDG-F1-like"/>
    <property type="match status" value="1"/>
</dbReference>
<evidence type="ECO:0000313" key="6">
    <source>
        <dbReference type="EMBL" id="WAR20882.1"/>
    </source>
</evidence>
<dbReference type="PANTHER" id="PTHR11264">
    <property type="entry name" value="URACIL-DNA GLYCOSYLASE"/>
    <property type="match status" value="1"/>
</dbReference>
<accession>A0ABY7FH03</accession>
<reference evidence="6" key="1">
    <citation type="submission" date="2022-11" db="EMBL/GenBank/DDBJ databases">
        <title>Centuries of genome instability and evolution in soft-shell clam transmissible cancer (bioRxiv).</title>
        <authorList>
            <person name="Hart S.F.M."/>
            <person name="Yonemitsu M.A."/>
            <person name="Giersch R.M."/>
            <person name="Beal B.F."/>
            <person name="Arriagada G."/>
            <person name="Davis B.W."/>
            <person name="Ostrander E.A."/>
            <person name="Goff S.P."/>
            <person name="Metzger M.J."/>
        </authorList>
    </citation>
    <scope>NUCLEOTIDE SEQUENCE</scope>
    <source>
        <strain evidence="6">MELC-2E11</strain>
        <tissue evidence="6">Siphon/mantle</tissue>
    </source>
</reference>
<evidence type="ECO:0000256" key="2">
    <source>
        <dbReference type="ARBA" id="ARBA00022763"/>
    </source>
</evidence>
<feature type="domain" description="Uracil-DNA glycosylase-like" evidence="5">
    <location>
        <begin position="2"/>
        <end position="91"/>
    </location>
</feature>
<dbReference type="SUPFAM" id="SSF52141">
    <property type="entry name" value="Uracil-DNA glycosylase-like"/>
    <property type="match status" value="1"/>
</dbReference>
<comment type="similarity">
    <text evidence="1">Belongs to the uracil-DNA glycosylase (UDG) superfamily. UNG family.</text>
</comment>
<evidence type="ECO:0000256" key="3">
    <source>
        <dbReference type="ARBA" id="ARBA00022801"/>
    </source>
</evidence>
<keyword evidence="2" id="KW-0227">DNA damage</keyword>
<proteinExistence type="inferred from homology"/>
<evidence type="ECO:0000256" key="1">
    <source>
        <dbReference type="ARBA" id="ARBA00008184"/>
    </source>
</evidence>
<name>A0ABY7FH03_MYAAR</name>
<dbReference type="Pfam" id="PF03167">
    <property type="entry name" value="UDG"/>
    <property type="match status" value="1"/>
</dbReference>
<gene>
    <name evidence="6" type="ORF">MAR_014856</name>
</gene>
<dbReference type="InterPro" id="IPR036895">
    <property type="entry name" value="Uracil-DNA_glycosylase-like_sf"/>
</dbReference>
<organism evidence="6 7">
    <name type="scientific">Mya arenaria</name>
    <name type="common">Soft-shell clam</name>
    <dbReference type="NCBI Taxonomy" id="6604"/>
    <lineage>
        <taxon>Eukaryota</taxon>
        <taxon>Metazoa</taxon>
        <taxon>Spiralia</taxon>
        <taxon>Lophotrochozoa</taxon>
        <taxon>Mollusca</taxon>
        <taxon>Bivalvia</taxon>
        <taxon>Autobranchia</taxon>
        <taxon>Heteroconchia</taxon>
        <taxon>Euheterodonta</taxon>
        <taxon>Imparidentia</taxon>
        <taxon>Neoheterodontei</taxon>
        <taxon>Myida</taxon>
        <taxon>Myoidea</taxon>
        <taxon>Myidae</taxon>
        <taxon>Mya</taxon>
    </lineage>
</organism>
<dbReference type="InterPro" id="IPR005122">
    <property type="entry name" value="Uracil-DNA_glycosylase-like"/>
</dbReference>
<sequence>MLNSVLTVRGGFAESHKGQGWEQFTDAVLAYLNNIKNGLVFVLSGADAQKKWRLFDNERHLVLTSSHPSTQSAYKGFSTCRHFSQINAYLQANGK</sequence>
<dbReference type="EMBL" id="CP111023">
    <property type="protein sequence ID" value="WAR20882.1"/>
    <property type="molecule type" value="Genomic_DNA"/>
</dbReference>
<keyword evidence="3" id="KW-0378">Hydrolase</keyword>
<protein>
    <submittedName>
        <fullName evidence="6">UNG-like protein</fullName>
    </submittedName>
</protein>
<keyword evidence="7" id="KW-1185">Reference proteome</keyword>
<dbReference type="Gene3D" id="3.40.470.10">
    <property type="entry name" value="Uracil-DNA glycosylase-like domain"/>
    <property type="match status" value="1"/>
</dbReference>
<evidence type="ECO:0000256" key="4">
    <source>
        <dbReference type="ARBA" id="ARBA00023204"/>
    </source>
</evidence>
<keyword evidence="4" id="KW-0234">DNA repair</keyword>
<dbReference type="InterPro" id="IPR002043">
    <property type="entry name" value="UDG_fam1"/>
</dbReference>